<dbReference type="GO" id="GO:0005829">
    <property type="term" value="C:cytosol"/>
    <property type="evidence" value="ECO:0007669"/>
    <property type="project" value="TreeGrafter"/>
</dbReference>
<accession>A0A848H9N1</accession>
<evidence type="ECO:0000256" key="12">
    <source>
        <dbReference type="PROSITE-ProRule" id="PRU00560"/>
    </source>
</evidence>
<evidence type="ECO:0000313" key="16">
    <source>
        <dbReference type="EMBL" id="NML46702.1"/>
    </source>
</evidence>
<keyword evidence="4 12" id="KW-0347">Helicase</keyword>
<comment type="catalytic activity">
    <reaction evidence="8">
        <text>Couples ATP hydrolysis with the unwinding of duplex DNA by translocating in the 3'-5' direction.</text>
        <dbReference type="EC" id="5.6.2.4"/>
    </reaction>
</comment>
<evidence type="ECO:0000259" key="14">
    <source>
        <dbReference type="PROSITE" id="PS51198"/>
    </source>
</evidence>
<evidence type="ECO:0000256" key="11">
    <source>
        <dbReference type="ARBA" id="ARBA00048988"/>
    </source>
</evidence>
<dbReference type="Gene3D" id="1.10.10.160">
    <property type="match status" value="1"/>
</dbReference>
<gene>
    <name evidence="16" type="ORF">HHL11_23355</name>
</gene>
<dbReference type="InterPro" id="IPR027417">
    <property type="entry name" value="P-loop_NTPase"/>
</dbReference>
<dbReference type="GO" id="GO:0016787">
    <property type="term" value="F:hydrolase activity"/>
    <property type="evidence" value="ECO:0007669"/>
    <property type="project" value="UniProtKB-UniRule"/>
</dbReference>
<dbReference type="PROSITE" id="PS51198">
    <property type="entry name" value="UVRD_HELICASE_ATP_BIND"/>
    <property type="match status" value="1"/>
</dbReference>
<keyword evidence="6" id="KW-0238">DNA-binding</keyword>
<comment type="similarity">
    <text evidence="1">Belongs to the helicase family. UvrD subfamily.</text>
</comment>
<dbReference type="Pfam" id="PF13361">
    <property type="entry name" value="UvrD_C"/>
    <property type="match status" value="1"/>
</dbReference>
<evidence type="ECO:0000256" key="8">
    <source>
        <dbReference type="ARBA" id="ARBA00034617"/>
    </source>
</evidence>
<evidence type="ECO:0000256" key="9">
    <source>
        <dbReference type="ARBA" id="ARBA00034808"/>
    </source>
</evidence>
<keyword evidence="3 12" id="KW-0378">Hydrolase</keyword>
<dbReference type="PROSITE" id="PS51217">
    <property type="entry name" value="UVRD_HELICASE_CTER"/>
    <property type="match status" value="1"/>
</dbReference>
<dbReference type="GO" id="GO:0003677">
    <property type="term" value="F:DNA binding"/>
    <property type="evidence" value="ECO:0007669"/>
    <property type="project" value="UniProtKB-KW"/>
</dbReference>
<reference evidence="16 17" key="1">
    <citation type="submission" date="2020-04" db="EMBL/GenBank/DDBJ databases">
        <title>Ramlibacter sp. G-1-2-2 isolated from soil.</title>
        <authorList>
            <person name="Dahal R.H."/>
        </authorList>
    </citation>
    <scope>NUCLEOTIDE SEQUENCE [LARGE SCALE GENOMIC DNA]</scope>
    <source>
        <strain evidence="16 17">G-1-2-2</strain>
    </source>
</reference>
<feature type="binding site" evidence="12">
    <location>
        <begin position="34"/>
        <end position="41"/>
    </location>
    <ligand>
        <name>ATP</name>
        <dbReference type="ChEBI" id="CHEBI:30616"/>
    </ligand>
</feature>
<dbReference type="Pfam" id="PF00580">
    <property type="entry name" value="UvrD-helicase"/>
    <property type="match status" value="1"/>
</dbReference>
<dbReference type="Pfam" id="PF21196">
    <property type="entry name" value="PcrA_UvrD_tudor"/>
    <property type="match status" value="1"/>
</dbReference>
<dbReference type="PANTHER" id="PTHR11070:SF2">
    <property type="entry name" value="ATP-DEPENDENT DNA HELICASE SRS2"/>
    <property type="match status" value="1"/>
</dbReference>
<dbReference type="GO" id="GO:0043138">
    <property type="term" value="F:3'-5' DNA helicase activity"/>
    <property type="evidence" value="ECO:0007669"/>
    <property type="project" value="UniProtKB-EC"/>
</dbReference>
<feature type="domain" description="UvrD-like helicase C-terminal" evidence="15">
    <location>
        <begin position="291"/>
        <end position="608"/>
    </location>
</feature>
<evidence type="ECO:0000313" key="17">
    <source>
        <dbReference type="Proteomes" id="UP000541185"/>
    </source>
</evidence>
<name>A0A848H9N1_9BURK</name>
<keyword evidence="7" id="KW-0413">Isomerase</keyword>
<dbReference type="PANTHER" id="PTHR11070">
    <property type="entry name" value="UVRD / RECB / PCRA DNA HELICASE FAMILY MEMBER"/>
    <property type="match status" value="1"/>
</dbReference>
<dbReference type="RefSeq" id="WP_169420952.1">
    <property type="nucleotide sequence ID" value="NZ_JABBFX010000002.1"/>
</dbReference>
<dbReference type="GO" id="GO:0005524">
    <property type="term" value="F:ATP binding"/>
    <property type="evidence" value="ECO:0007669"/>
    <property type="project" value="UniProtKB-UniRule"/>
</dbReference>
<feature type="compositionally biased region" description="Polar residues" evidence="13">
    <location>
        <begin position="711"/>
        <end position="727"/>
    </location>
</feature>
<evidence type="ECO:0000256" key="3">
    <source>
        <dbReference type="ARBA" id="ARBA00022801"/>
    </source>
</evidence>
<dbReference type="GO" id="GO:0033202">
    <property type="term" value="C:DNA helicase complex"/>
    <property type="evidence" value="ECO:0007669"/>
    <property type="project" value="TreeGrafter"/>
</dbReference>
<dbReference type="CDD" id="cd18807">
    <property type="entry name" value="SF1_C_UvrD"/>
    <property type="match status" value="1"/>
</dbReference>
<dbReference type="InterPro" id="IPR014016">
    <property type="entry name" value="UvrD-like_ATP-bd"/>
</dbReference>
<keyword evidence="17" id="KW-1185">Reference proteome</keyword>
<dbReference type="EC" id="5.6.2.4" evidence="9"/>
<feature type="domain" description="UvrD-like helicase ATP-binding" evidence="14">
    <location>
        <begin position="13"/>
        <end position="290"/>
    </location>
</feature>
<dbReference type="InterPro" id="IPR000212">
    <property type="entry name" value="DNA_helicase_UvrD/REP"/>
</dbReference>
<dbReference type="AlphaFoldDB" id="A0A848H9N1"/>
<evidence type="ECO:0000256" key="10">
    <source>
        <dbReference type="ARBA" id="ARBA00034923"/>
    </source>
</evidence>
<evidence type="ECO:0000256" key="2">
    <source>
        <dbReference type="ARBA" id="ARBA00022741"/>
    </source>
</evidence>
<dbReference type="Gene3D" id="3.40.50.300">
    <property type="entry name" value="P-loop containing nucleotide triphosphate hydrolases"/>
    <property type="match status" value="3"/>
</dbReference>
<dbReference type="EMBL" id="JABBFX010000002">
    <property type="protein sequence ID" value="NML46702.1"/>
    <property type="molecule type" value="Genomic_DNA"/>
</dbReference>
<sequence length="794" mass="88385">MFPEVAAESPLLQSLNPEQRAAVTLPNEHALILAGAGSGKTRVLTTRIAWLLATGQIGPGNVMAVTFTNKAAKEMMTRLAAMLPVNVRGMWIGTFHGLCNRFLRAHYKLANLPQSFQILDTQDQLSAIKRLMKQNNVDEERFPAKETQWYIAGLKEEGLRPNAVDVRTEEDRRKVEIYQLYEEQCQREGVVDFAELMLRSYEVLRDNDPIREHYQRRFHHILIDEFQDTNKLQYAWIKMFAGAQNSVLAVGDDDQSIYAFRGARVGNMSDFVSEFSVRHQIKLEQNYRSYSNILDSANELIAHNKTRLGKNLRTDQGAGEPVRIYEAPTDMAEAQWMVEEVRNLVRDDNRRNEIAILYRSNAQSRVVETALFNAAVPYRVYGGLRFFERAEIKHALAYLRLLENPSDDTSFLRVVNFPARGIGARSIEQLQDAARTAGSSLHDAVAQTTGKAGANLAAFVAKVEAMRKETEGLTLREIIEVMLQQSGLIDHYRAERDGADRIENLEELVNAAESFVTQEGFGRDAVALPVDELGKTVLRQSPASQGLDPSLPEVNEPAPDYVPPDAETGETLSPLAAFLTHAALESGDNQAQAGQDAVQLMTVHAAKGLEFDCVFVSGLEEGLFPSERSLADYGGLEEERRLMYVAITRARKRLYLSHSQTRLLHGQTRYNVRSRFFDELPEHALKWLTPKNQSFGGSAFGFGMGYPTSRSGNSSATGYGRGSSETFASPPVPPQKSEPAHGLKAGMKVFHTKFGEGTVLTLEGSGQDARAHINFPRHGAKWLALSVAKLTPVT</sequence>
<dbReference type="InterPro" id="IPR014017">
    <property type="entry name" value="DNA_helicase_UvrD-like_C"/>
</dbReference>
<dbReference type="InterPro" id="IPR013986">
    <property type="entry name" value="DExx_box_DNA_helicase_dom_sf"/>
</dbReference>
<keyword evidence="2 12" id="KW-0547">Nucleotide-binding</keyword>
<proteinExistence type="inferred from homology"/>
<feature type="region of interest" description="Disordered" evidence="13">
    <location>
        <begin position="711"/>
        <end position="741"/>
    </location>
</feature>
<dbReference type="Proteomes" id="UP000541185">
    <property type="component" value="Unassembled WGS sequence"/>
</dbReference>
<dbReference type="SUPFAM" id="SSF52540">
    <property type="entry name" value="P-loop containing nucleoside triphosphate hydrolases"/>
    <property type="match status" value="1"/>
</dbReference>
<dbReference type="GO" id="GO:0000725">
    <property type="term" value="P:recombinational repair"/>
    <property type="evidence" value="ECO:0007669"/>
    <property type="project" value="TreeGrafter"/>
</dbReference>
<comment type="caution">
    <text evidence="16">The sequence shown here is derived from an EMBL/GenBank/DDBJ whole genome shotgun (WGS) entry which is preliminary data.</text>
</comment>
<dbReference type="Gene3D" id="1.10.486.10">
    <property type="entry name" value="PCRA, domain 4"/>
    <property type="match status" value="2"/>
</dbReference>
<dbReference type="CDD" id="cd17932">
    <property type="entry name" value="DEXQc_UvrD"/>
    <property type="match status" value="1"/>
</dbReference>
<protein>
    <recommendedName>
        <fullName evidence="9">DNA 3'-5' helicase</fullName>
        <ecNumber evidence="9">5.6.2.4</ecNumber>
    </recommendedName>
    <alternativeName>
        <fullName evidence="10">DNA 3'-5' helicase II</fullName>
    </alternativeName>
</protein>
<keyword evidence="5 12" id="KW-0067">ATP-binding</keyword>
<evidence type="ECO:0000256" key="13">
    <source>
        <dbReference type="SAM" id="MobiDB-lite"/>
    </source>
</evidence>
<evidence type="ECO:0000256" key="7">
    <source>
        <dbReference type="ARBA" id="ARBA00023235"/>
    </source>
</evidence>
<evidence type="ECO:0000256" key="1">
    <source>
        <dbReference type="ARBA" id="ARBA00009922"/>
    </source>
</evidence>
<organism evidence="16 17">
    <name type="scientific">Ramlibacter agri</name>
    <dbReference type="NCBI Taxonomy" id="2728837"/>
    <lineage>
        <taxon>Bacteria</taxon>
        <taxon>Pseudomonadati</taxon>
        <taxon>Pseudomonadota</taxon>
        <taxon>Betaproteobacteria</taxon>
        <taxon>Burkholderiales</taxon>
        <taxon>Comamonadaceae</taxon>
        <taxon>Ramlibacter</taxon>
    </lineage>
</organism>
<evidence type="ECO:0000256" key="6">
    <source>
        <dbReference type="ARBA" id="ARBA00023125"/>
    </source>
</evidence>
<evidence type="ECO:0000256" key="4">
    <source>
        <dbReference type="ARBA" id="ARBA00022806"/>
    </source>
</evidence>
<comment type="catalytic activity">
    <reaction evidence="11">
        <text>ATP + H2O = ADP + phosphate + H(+)</text>
        <dbReference type="Rhea" id="RHEA:13065"/>
        <dbReference type="ChEBI" id="CHEBI:15377"/>
        <dbReference type="ChEBI" id="CHEBI:15378"/>
        <dbReference type="ChEBI" id="CHEBI:30616"/>
        <dbReference type="ChEBI" id="CHEBI:43474"/>
        <dbReference type="ChEBI" id="CHEBI:456216"/>
        <dbReference type="EC" id="5.6.2.4"/>
    </reaction>
</comment>
<evidence type="ECO:0000256" key="5">
    <source>
        <dbReference type="ARBA" id="ARBA00022840"/>
    </source>
</evidence>
<evidence type="ECO:0000259" key="15">
    <source>
        <dbReference type="PROSITE" id="PS51217"/>
    </source>
</evidence>